<evidence type="ECO:0000313" key="1">
    <source>
        <dbReference type="EMBL" id="UXN57850.1"/>
    </source>
</evidence>
<proteinExistence type="predicted"/>
<sequence>MADISINAAKIQYSTPHVETIKALLQDRYDLSAPLDVTFLRRGFNDSFEVRSGKEKLAVLRLSGSRARGQEHVETETRLLAFLEGAGVPVAANTDAGRKVVFPA</sequence>
<name>A0ACD4CW78_9HYPH</name>
<organism evidence="1 2">
    <name type="scientific">Phyllobacterium zundukense</name>
    <dbReference type="NCBI Taxonomy" id="1867719"/>
    <lineage>
        <taxon>Bacteria</taxon>
        <taxon>Pseudomonadati</taxon>
        <taxon>Pseudomonadota</taxon>
        <taxon>Alphaproteobacteria</taxon>
        <taxon>Hyphomicrobiales</taxon>
        <taxon>Phyllobacteriaceae</taxon>
        <taxon>Phyllobacterium</taxon>
    </lineage>
</organism>
<geneLocation type="plasmid" evidence="1 2">
    <name>p_unnamed2</name>
</geneLocation>
<keyword evidence="1" id="KW-0614">Plasmid</keyword>
<dbReference type="Proteomes" id="UP001061991">
    <property type="component" value="Plasmid p_unnamed2"/>
</dbReference>
<dbReference type="EMBL" id="CP104971">
    <property type="protein sequence ID" value="UXN57850.1"/>
    <property type="molecule type" value="Genomic_DNA"/>
</dbReference>
<reference evidence="1" key="1">
    <citation type="submission" date="2022-09" db="EMBL/GenBank/DDBJ databases">
        <title>Interaction between co-microsymbionts with complementary sets of symbiotic genes in legume-rhizobium systems.</title>
        <authorList>
            <person name="Safronova V."/>
            <person name="Sazanova A."/>
            <person name="Afonin A."/>
            <person name="Chirak E."/>
        </authorList>
    </citation>
    <scope>NUCLEOTIDE SEQUENCE</scope>
    <source>
        <strain evidence="1">A18/3m</strain>
    </source>
</reference>
<gene>
    <name evidence="1" type="ORF">N8E88_05985</name>
</gene>
<protein>
    <submittedName>
        <fullName evidence="1">Uncharacterized protein</fullName>
    </submittedName>
</protein>
<evidence type="ECO:0000313" key="2">
    <source>
        <dbReference type="Proteomes" id="UP001061991"/>
    </source>
</evidence>
<accession>A0ACD4CW78</accession>
<keyword evidence="2" id="KW-1185">Reference proteome</keyword>